<evidence type="ECO:0000313" key="8">
    <source>
        <dbReference type="EMBL" id="AMK79024.1"/>
    </source>
</evidence>
<feature type="transmembrane region" description="Helical" evidence="7">
    <location>
        <begin position="335"/>
        <end position="353"/>
    </location>
</feature>
<gene>
    <name evidence="8" type="ORF">JT25_021485</name>
</gene>
<dbReference type="InterPro" id="IPR036259">
    <property type="entry name" value="MFS_trans_sf"/>
</dbReference>
<dbReference type="Proteomes" id="UP000030512">
    <property type="component" value="Chromosome"/>
</dbReference>
<keyword evidence="2" id="KW-0813">Transport</keyword>
<evidence type="ECO:0000256" key="3">
    <source>
        <dbReference type="ARBA" id="ARBA00022475"/>
    </source>
</evidence>
<comment type="subcellular location">
    <subcellularLocation>
        <location evidence="1">Cell membrane</location>
        <topology evidence="1">Multi-pass membrane protein</topology>
    </subcellularLocation>
</comment>
<dbReference type="OrthoDB" id="9803968at2"/>
<dbReference type="Gene3D" id="1.20.1250.20">
    <property type="entry name" value="MFS general substrate transporter like domains"/>
    <property type="match status" value="1"/>
</dbReference>
<keyword evidence="9" id="KW-1185">Reference proteome</keyword>
<dbReference type="RefSeq" id="WP_036277839.1">
    <property type="nucleotide sequence ID" value="NZ_CP014476.1"/>
</dbReference>
<dbReference type="EMBL" id="CP014476">
    <property type="protein sequence ID" value="AMK79024.1"/>
    <property type="molecule type" value="Genomic_DNA"/>
</dbReference>
<dbReference type="GO" id="GO:0005886">
    <property type="term" value="C:plasma membrane"/>
    <property type="evidence" value="ECO:0007669"/>
    <property type="project" value="UniProtKB-SubCell"/>
</dbReference>
<dbReference type="Pfam" id="PF07690">
    <property type="entry name" value="MFS_1"/>
    <property type="match status" value="1"/>
</dbReference>
<dbReference type="KEGG" id="mdn:JT25_021485"/>
<feature type="transmembrane region" description="Helical" evidence="7">
    <location>
        <begin position="298"/>
        <end position="315"/>
    </location>
</feature>
<feature type="transmembrane region" description="Helical" evidence="7">
    <location>
        <begin position="7"/>
        <end position="31"/>
    </location>
</feature>
<feature type="transmembrane region" description="Helical" evidence="7">
    <location>
        <begin position="93"/>
        <end position="109"/>
    </location>
</feature>
<reference evidence="8 9" key="1">
    <citation type="journal article" date="2015" name="Environ. Microbiol.">
        <title>Methane oxidation coupled to nitrate reduction under hypoxia by the Gammaproteobacterium Methylomonas denitrificans, sp. nov. type strain FJG1.</title>
        <authorList>
            <person name="Kits K.D."/>
            <person name="Klotz M.G."/>
            <person name="Stein L.Y."/>
        </authorList>
    </citation>
    <scope>NUCLEOTIDE SEQUENCE [LARGE SCALE GENOMIC DNA]</scope>
    <source>
        <strain evidence="8 9">FJG1</strain>
    </source>
</reference>
<evidence type="ECO:0000256" key="4">
    <source>
        <dbReference type="ARBA" id="ARBA00022692"/>
    </source>
</evidence>
<dbReference type="InterPro" id="IPR011701">
    <property type="entry name" value="MFS"/>
</dbReference>
<dbReference type="STRING" id="1538553.JT25_021485"/>
<sequence length="391" mass="41570">MSKHIYPLLVAQFLSAFADNAILFTVIAMVMQDAHPVSWYVPALQSVFLVAFVVLAPWVGGFADSHAKSRVLIVANLIKACGAGLLLFNVEPLLAYCVVGVGAALYSPAKYGILPELAGHDGLVKANSWIEGSTILAILTGMVVGAQLADYSTSWALIATIVLFLISAATTLFLPIGLRKAPPTGSKIVLFYLEIKTFLAMPRSRFAVLGASLFWAAAASVRVIIIAWAPLVLMTHNASDIANLTLFLAIGIIAGSVLVPRLIPLEHLRRARIPAYLMSIFIIALSFTEAVWPARFVLFLMGMAGGMFIVPINAALQEIGQESIGSGGAVAMQNFFQNVAMLLSVGGYTLAAAEQVTPITALIGLGLLLLAATFLVAWHLPEVEQASSSHE</sequence>
<protein>
    <submittedName>
        <fullName evidence="8">MFS transporter</fullName>
    </submittedName>
</protein>
<feature type="transmembrane region" description="Helical" evidence="7">
    <location>
        <begin position="155"/>
        <end position="178"/>
    </location>
</feature>
<organism evidence="8 9">
    <name type="scientific">Methylomonas denitrificans</name>
    <dbReference type="NCBI Taxonomy" id="1538553"/>
    <lineage>
        <taxon>Bacteria</taxon>
        <taxon>Pseudomonadati</taxon>
        <taxon>Pseudomonadota</taxon>
        <taxon>Gammaproteobacteria</taxon>
        <taxon>Methylococcales</taxon>
        <taxon>Methylococcaceae</taxon>
        <taxon>Methylomonas</taxon>
    </lineage>
</organism>
<evidence type="ECO:0000256" key="6">
    <source>
        <dbReference type="ARBA" id="ARBA00023136"/>
    </source>
</evidence>
<keyword evidence="4 7" id="KW-0812">Transmembrane</keyword>
<keyword evidence="5 7" id="KW-1133">Transmembrane helix</keyword>
<evidence type="ECO:0000313" key="9">
    <source>
        <dbReference type="Proteomes" id="UP000030512"/>
    </source>
</evidence>
<name>A0A140E6K0_9GAMM</name>
<evidence type="ECO:0000256" key="2">
    <source>
        <dbReference type="ARBA" id="ARBA00022448"/>
    </source>
</evidence>
<feature type="transmembrane region" description="Helical" evidence="7">
    <location>
        <begin position="241"/>
        <end position="263"/>
    </location>
</feature>
<proteinExistence type="predicted"/>
<dbReference type="PANTHER" id="PTHR43266:SF2">
    <property type="entry name" value="MAJOR FACILITATOR SUPERFAMILY (MFS) PROFILE DOMAIN-CONTAINING PROTEIN"/>
    <property type="match status" value="1"/>
</dbReference>
<dbReference type="PANTHER" id="PTHR43266">
    <property type="entry name" value="MACROLIDE-EFFLUX PROTEIN"/>
    <property type="match status" value="1"/>
</dbReference>
<feature type="transmembrane region" description="Helical" evidence="7">
    <location>
        <begin position="359"/>
        <end position="380"/>
    </location>
</feature>
<feature type="transmembrane region" description="Helical" evidence="7">
    <location>
        <begin position="275"/>
        <end position="292"/>
    </location>
</feature>
<evidence type="ECO:0000256" key="7">
    <source>
        <dbReference type="SAM" id="Phobius"/>
    </source>
</evidence>
<dbReference type="SUPFAM" id="SSF103473">
    <property type="entry name" value="MFS general substrate transporter"/>
    <property type="match status" value="1"/>
</dbReference>
<feature type="transmembrane region" description="Helical" evidence="7">
    <location>
        <begin position="37"/>
        <end position="59"/>
    </location>
</feature>
<evidence type="ECO:0000256" key="5">
    <source>
        <dbReference type="ARBA" id="ARBA00022989"/>
    </source>
</evidence>
<evidence type="ECO:0000256" key="1">
    <source>
        <dbReference type="ARBA" id="ARBA00004651"/>
    </source>
</evidence>
<keyword evidence="6 7" id="KW-0472">Membrane</keyword>
<dbReference type="AlphaFoldDB" id="A0A140E6K0"/>
<feature type="transmembrane region" description="Helical" evidence="7">
    <location>
        <begin position="206"/>
        <end position="229"/>
    </location>
</feature>
<keyword evidence="3" id="KW-1003">Cell membrane</keyword>
<accession>A0A140E6K0</accession>
<dbReference type="CDD" id="cd06173">
    <property type="entry name" value="MFS_MefA_like"/>
    <property type="match status" value="1"/>
</dbReference>
<dbReference type="GO" id="GO:0022857">
    <property type="term" value="F:transmembrane transporter activity"/>
    <property type="evidence" value="ECO:0007669"/>
    <property type="project" value="InterPro"/>
</dbReference>
<dbReference type="NCBIfam" id="NF008397">
    <property type="entry name" value="PRK11195.1"/>
    <property type="match status" value="1"/>
</dbReference>
<feature type="transmembrane region" description="Helical" evidence="7">
    <location>
        <begin position="129"/>
        <end position="149"/>
    </location>
</feature>